<evidence type="ECO:0000313" key="1">
    <source>
        <dbReference type="EMBL" id="AXH56679.1"/>
    </source>
</evidence>
<sequence>MNVHCRRSAPFMLAVMICLGGCTGHFKFSDDQYRALGSPEPTSRNEVVDESSVGLLDIPHPSVSALYGRELL</sequence>
<gene>
    <name evidence="1" type="ORF">PLA107_016210</name>
</gene>
<dbReference type="Proteomes" id="UP000006426">
    <property type="component" value="Chromosome"/>
</dbReference>
<proteinExistence type="predicted"/>
<dbReference type="EMBL" id="CP031225">
    <property type="protein sequence ID" value="AXH56679.1"/>
    <property type="molecule type" value="Genomic_DNA"/>
</dbReference>
<evidence type="ECO:0008006" key="3">
    <source>
        <dbReference type="Google" id="ProtNLM"/>
    </source>
</evidence>
<protein>
    <recommendedName>
        <fullName evidence="3">Type VI secretion protein</fullName>
    </recommendedName>
</protein>
<dbReference type="AlphaFoldDB" id="A0AAD0LZG0"/>
<organism evidence="1 2">
    <name type="scientific">Pseudomonas amygdali pv. lachrymans str. M301315</name>
    <dbReference type="NCBI Taxonomy" id="629260"/>
    <lineage>
        <taxon>Bacteria</taxon>
        <taxon>Pseudomonadati</taxon>
        <taxon>Pseudomonadota</taxon>
        <taxon>Gammaproteobacteria</taxon>
        <taxon>Pseudomonadales</taxon>
        <taxon>Pseudomonadaceae</taxon>
        <taxon>Pseudomonas</taxon>
        <taxon>Pseudomonas amygdali</taxon>
    </lineage>
</organism>
<accession>A0AAD0LZG0</accession>
<evidence type="ECO:0000313" key="2">
    <source>
        <dbReference type="Proteomes" id="UP000006426"/>
    </source>
</evidence>
<reference evidence="1 2" key="1">
    <citation type="journal article" date="2011" name="PLoS Pathog.">
        <title>Dynamic evolution of pathogenicity revealed by sequencing and comparative genomics of 19 Pseudomonas syringae isolates.</title>
        <authorList>
            <person name="Baltrus D.A."/>
            <person name="Nishimura M.T."/>
            <person name="Romanchuk A."/>
            <person name="Chang J.H."/>
            <person name="Mukhtar M.S."/>
            <person name="Cherkis K."/>
            <person name="Roach J."/>
            <person name="Grant S.R."/>
            <person name="Jones C.D."/>
            <person name="Dangl J.L."/>
        </authorList>
    </citation>
    <scope>NUCLEOTIDE SEQUENCE [LARGE SCALE GENOMIC DNA]</scope>
    <source>
        <strain evidence="1 2">M301315</strain>
    </source>
</reference>
<name>A0AAD0LZG0_PSEAV</name>